<name>A0ABS5SYC1_9GAMM</name>
<proteinExistence type="inferred from homology"/>
<feature type="transmembrane region" description="Helical" evidence="6">
    <location>
        <begin position="353"/>
        <end position="375"/>
    </location>
</feature>
<sequence>MRRLTVTDKKLWQLAVPMILSNISVPLLGLVDTMVIGHLSSEVFLAGVAIGSSVTSFVFMLFLFLRMGTTGVTAQAWGKKNQQKLVQALFQPLILAVGVGIVFALFHQPITKLILSVMGTQHAAHHPAALFLSIRLLSAPATLANMVILGWLLGVQYAKAPLILLIGGNTVNIILELLLVLHWHYAVSGAAWATVVAEYSSLLLGLYLVWRAAQQRNLSLRPQMSQLGQGLARLFRLNRDILLRSLLLQLCLISFTIIGARLGTNVVAVNAILLMFLTFTSYALDGFAYAVESVSGEAFGARDADSLKAIWHSACKQAVAVALLLSGIYAVMGQSIVNLLTSIPLLQQEANHYLFWQAICPLVGVGCYLLDGLFVGATRGREMRNSMLIAAIGFALTLLSVPIIGNHGLWLALMVFLALRGLTLGYVWLQHQRQDSWFDLSR</sequence>
<evidence type="ECO:0000256" key="2">
    <source>
        <dbReference type="ARBA" id="ARBA00010199"/>
    </source>
</evidence>
<comment type="similarity">
    <text evidence="2">Belongs to the multi antimicrobial extrusion (MATE) (TC 2.A.66.1) family.</text>
</comment>
<evidence type="ECO:0000256" key="4">
    <source>
        <dbReference type="ARBA" id="ARBA00022989"/>
    </source>
</evidence>
<feature type="transmembrane region" description="Helical" evidence="6">
    <location>
        <begin position="189"/>
        <end position="210"/>
    </location>
</feature>
<accession>A0ABS5SYC1</accession>
<dbReference type="PANTHER" id="PTHR42893">
    <property type="entry name" value="PROTEIN DETOXIFICATION 44, CHLOROPLASTIC-RELATED"/>
    <property type="match status" value="1"/>
</dbReference>
<dbReference type="CDD" id="cd13136">
    <property type="entry name" value="MATE_DinF_like"/>
    <property type="match status" value="1"/>
</dbReference>
<feature type="transmembrane region" description="Helical" evidence="6">
    <location>
        <begin position="266"/>
        <end position="284"/>
    </location>
</feature>
<reference evidence="7 8" key="1">
    <citation type="submission" date="2020-04" db="EMBL/GenBank/DDBJ databases">
        <title>Genome sequencing of Rosenbergiella species.</title>
        <authorList>
            <person name="Alvarez-Perez S."/>
            <person name="Lievens B."/>
        </authorList>
    </citation>
    <scope>NUCLEOTIDE SEQUENCE [LARGE SCALE GENOMIC DNA]</scope>
    <source>
        <strain evidence="7 8">S61</strain>
    </source>
</reference>
<protein>
    <submittedName>
        <fullName evidence="7">MATE family efflux transporter DinF</fullName>
    </submittedName>
</protein>
<evidence type="ECO:0000256" key="6">
    <source>
        <dbReference type="SAM" id="Phobius"/>
    </source>
</evidence>
<feature type="transmembrane region" description="Helical" evidence="6">
    <location>
        <begin position="85"/>
        <end position="108"/>
    </location>
</feature>
<feature type="transmembrane region" description="Helical" evidence="6">
    <location>
        <begin position="43"/>
        <end position="65"/>
    </location>
</feature>
<keyword evidence="4 6" id="KW-1133">Transmembrane helix</keyword>
<keyword evidence="5 6" id="KW-0472">Membrane</keyword>
<comment type="subcellular location">
    <subcellularLocation>
        <location evidence="1">Membrane</location>
        <topology evidence="1">Multi-pass membrane protein</topology>
    </subcellularLocation>
</comment>
<dbReference type="InterPro" id="IPR044644">
    <property type="entry name" value="DinF-like"/>
</dbReference>
<feature type="transmembrane region" description="Helical" evidence="6">
    <location>
        <begin position="162"/>
        <end position="183"/>
    </location>
</feature>
<feature type="transmembrane region" description="Helical" evidence="6">
    <location>
        <begin position="410"/>
        <end position="429"/>
    </location>
</feature>
<dbReference type="Proteomes" id="UP000790096">
    <property type="component" value="Unassembled WGS sequence"/>
</dbReference>
<feature type="transmembrane region" description="Helical" evidence="6">
    <location>
        <begin position="318"/>
        <end position="341"/>
    </location>
</feature>
<dbReference type="EMBL" id="JABBFR010000017">
    <property type="protein sequence ID" value="MBT0725107.1"/>
    <property type="molecule type" value="Genomic_DNA"/>
</dbReference>
<dbReference type="NCBIfam" id="TIGR00797">
    <property type="entry name" value="matE"/>
    <property type="match status" value="1"/>
</dbReference>
<feature type="transmembrane region" description="Helical" evidence="6">
    <location>
        <begin position="12"/>
        <end position="31"/>
    </location>
</feature>
<evidence type="ECO:0000313" key="8">
    <source>
        <dbReference type="Proteomes" id="UP000790096"/>
    </source>
</evidence>
<dbReference type="NCBIfam" id="NF007690">
    <property type="entry name" value="PRK10367.1"/>
    <property type="match status" value="1"/>
</dbReference>
<feature type="transmembrane region" description="Helical" evidence="6">
    <location>
        <begin position="128"/>
        <end position="155"/>
    </location>
</feature>
<comment type="caution">
    <text evidence="7">The sequence shown here is derived from an EMBL/GenBank/DDBJ whole genome shotgun (WGS) entry which is preliminary data.</text>
</comment>
<evidence type="ECO:0000256" key="1">
    <source>
        <dbReference type="ARBA" id="ARBA00004141"/>
    </source>
</evidence>
<organism evidence="7 8">
    <name type="scientific">Rosenbergiella gaditana</name>
    <dbReference type="NCBI Taxonomy" id="2726987"/>
    <lineage>
        <taxon>Bacteria</taxon>
        <taxon>Pseudomonadati</taxon>
        <taxon>Pseudomonadota</taxon>
        <taxon>Gammaproteobacteria</taxon>
        <taxon>Enterobacterales</taxon>
        <taxon>Erwiniaceae</taxon>
        <taxon>Rosenbergiella</taxon>
    </lineage>
</organism>
<evidence type="ECO:0000256" key="5">
    <source>
        <dbReference type="ARBA" id="ARBA00023136"/>
    </source>
</evidence>
<evidence type="ECO:0000313" key="7">
    <source>
        <dbReference type="EMBL" id="MBT0725107.1"/>
    </source>
</evidence>
<dbReference type="InterPro" id="IPR002528">
    <property type="entry name" value="MATE_fam"/>
</dbReference>
<feature type="transmembrane region" description="Helical" evidence="6">
    <location>
        <begin position="387"/>
        <end position="404"/>
    </location>
</feature>
<evidence type="ECO:0000256" key="3">
    <source>
        <dbReference type="ARBA" id="ARBA00022692"/>
    </source>
</evidence>
<feature type="transmembrane region" description="Helical" evidence="6">
    <location>
        <begin position="241"/>
        <end position="260"/>
    </location>
</feature>
<dbReference type="PANTHER" id="PTHR42893:SF46">
    <property type="entry name" value="PROTEIN DETOXIFICATION 44, CHLOROPLASTIC"/>
    <property type="match status" value="1"/>
</dbReference>
<dbReference type="Pfam" id="PF01554">
    <property type="entry name" value="MatE"/>
    <property type="match status" value="2"/>
</dbReference>
<gene>
    <name evidence="7" type="primary">dinF</name>
    <name evidence="7" type="ORF">HH682_11905</name>
</gene>
<keyword evidence="3 6" id="KW-0812">Transmembrane</keyword>
<keyword evidence="8" id="KW-1185">Reference proteome</keyword>